<evidence type="ECO:0000313" key="1">
    <source>
        <dbReference type="EMBL" id="MDV6376622.1"/>
    </source>
</evidence>
<evidence type="ECO:0008006" key="3">
    <source>
        <dbReference type="Google" id="ProtNLM"/>
    </source>
</evidence>
<keyword evidence="2" id="KW-1185">Reference proteome</keyword>
<protein>
    <recommendedName>
        <fullName evidence="3">Pilus assembly protein</fullName>
    </recommendedName>
</protein>
<name>A0ABU4DW03_9DEIO</name>
<proteinExistence type="predicted"/>
<sequence length="128" mass="14204">MLAGIFGVNYLQSIRRANLNEAATTVYTELNRARSLAQCTSVSQPVTWTAKKLNAGVDRSITVPNEAQIVSTSLRGVTRVGFRWQGLQLSENLQNGAYYAQNLSVNFPARSPRSLMHSSPEAREFLSW</sequence>
<dbReference type="Proteomes" id="UP001276150">
    <property type="component" value="Unassembled WGS sequence"/>
</dbReference>
<gene>
    <name evidence="1" type="ORF">ORD21_18700</name>
</gene>
<reference evidence="1 2" key="1">
    <citation type="submission" date="2022-11" db="EMBL/GenBank/DDBJ databases">
        <title>Deinococcus ZS9-10, Low Temperature and Draught-tolerating, UV-resistant Bacteria from Continental Antarctica.</title>
        <authorList>
            <person name="Cheng L."/>
        </authorList>
    </citation>
    <scope>NUCLEOTIDE SEQUENCE [LARGE SCALE GENOMIC DNA]</scope>
    <source>
        <strain evidence="1 2">ZS9-10</strain>
    </source>
</reference>
<dbReference type="RefSeq" id="WP_317641976.1">
    <property type="nucleotide sequence ID" value="NZ_JAPMIV010000085.1"/>
</dbReference>
<comment type="caution">
    <text evidence="1">The sequence shown here is derived from an EMBL/GenBank/DDBJ whole genome shotgun (WGS) entry which is preliminary data.</text>
</comment>
<dbReference type="EMBL" id="JAPMIV010000085">
    <property type="protein sequence ID" value="MDV6376622.1"/>
    <property type="molecule type" value="Genomic_DNA"/>
</dbReference>
<accession>A0ABU4DW03</accession>
<evidence type="ECO:0000313" key="2">
    <source>
        <dbReference type="Proteomes" id="UP001276150"/>
    </source>
</evidence>
<organism evidence="1 2">
    <name type="scientific">Deinococcus arenicola</name>
    <dbReference type="NCBI Taxonomy" id="2994950"/>
    <lineage>
        <taxon>Bacteria</taxon>
        <taxon>Thermotogati</taxon>
        <taxon>Deinococcota</taxon>
        <taxon>Deinococci</taxon>
        <taxon>Deinococcales</taxon>
        <taxon>Deinococcaceae</taxon>
        <taxon>Deinococcus</taxon>
    </lineage>
</organism>